<feature type="domain" description="CN hydrolase" evidence="3">
    <location>
        <begin position="583"/>
        <end position="855"/>
    </location>
</feature>
<dbReference type="PROSITE" id="PS50263">
    <property type="entry name" value="CN_HYDROLASE"/>
    <property type="match status" value="2"/>
</dbReference>
<dbReference type="InterPro" id="IPR040154">
    <property type="entry name" value="Biotinidase/VNN"/>
</dbReference>
<organism evidence="4 5">
    <name type="scientific">Caerostris darwini</name>
    <dbReference type="NCBI Taxonomy" id="1538125"/>
    <lineage>
        <taxon>Eukaryota</taxon>
        <taxon>Metazoa</taxon>
        <taxon>Ecdysozoa</taxon>
        <taxon>Arthropoda</taxon>
        <taxon>Chelicerata</taxon>
        <taxon>Arachnida</taxon>
        <taxon>Araneae</taxon>
        <taxon>Araneomorphae</taxon>
        <taxon>Entelegynae</taxon>
        <taxon>Araneoidea</taxon>
        <taxon>Araneidae</taxon>
        <taxon>Caerostris</taxon>
    </lineage>
</organism>
<dbReference type="InterPro" id="IPR003010">
    <property type="entry name" value="C-N_Hydrolase"/>
</dbReference>
<dbReference type="InterPro" id="IPR043957">
    <property type="entry name" value="Vanin_C"/>
</dbReference>
<dbReference type="EMBL" id="BPLQ01005803">
    <property type="protein sequence ID" value="GIY17391.1"/>
    <property type="molecule type" value="Genomic_DNA"/>
</dbReference>
<proteinExistence type="inferred from homology"/>
<comment type="similarity">
    <text evidence="1">Belongs to the carbon-nitrogen hydrolase superfamily. BTD/VNN family.</text>
</comment>
<dbReference type="Pfam" id="PF19018">
    <property type="entry name" value="Vanin_C"/>
    <property type="match status" value="2"/>
</dbReference>
<evidence type="ECO:0000313" key="5">
    <source>
        <dbReference type="Proteomes" id="UP001054837"/>
    </source>
</evidence>
<dbReference type="InterPro" id="IPR036526">
    <property type="entry name" value="C-N_Hydrolase_sf"/>
</dbReference>
<evidence type="ECO:0000256" key="1">
    <source>
        <dbReference type="ARBA" id="ARBA00008225"/>
    </source>
</evidence>
<sequence>MVDHCALQQYASHIKGQGKRLQLEGTTYRHHFHKELLIPTILRKMFSFIFYLSLFLPATVFGKDYFTAAVFEHRVWNYDSIDKTPLEVKNSNLQYYKKAVEVAAEKGADIILFNEYGTFQIRTRDRLLRYAEYVPDPRKQKFNPCTENVKDRHVLYTLSCLARENNIYIFANLIAMESCESTCDVDQIDSCEFNCPEDGVYFFNTDVVFDREGNIVARYRKLHPFFEVVNAPDKPEFVTFETDFGKFGMVVCFDLVFGEAVLLAEKHGIDTLLYATYWYDDMLVLHSVEYQQSWAIANGVNVLAANTHAPGTGSLGSGIYSKTDGALIYTYEPDGKSKLLIANVPIKENVKIPDISSMTEIVPDKAIPKIETGEKFPENSYEKIAGPAIDKYGDYKYYKSQFENYTLTKLEKPSGEIQACSNEFCCSLSYSTQNLQEDFYLAAYSGLNHVKNYFQWSEEACVLTRCDPLDGKPCVVQPPTSKTVFQAVELKGNFKAKRVYPAVSKTRKRLAPKREWDFNRNEAETTLVFQSDSDVPLLKVGLLELRIPTILGKMFLFLFYLSVFLPATVFGKDYFTAAVFEHRLQNFDALDKTPLEVKNSNLKYFKKAVEVSAQKGADIILFNEYGTYLTRSRERLLSYAEYVPDPRIQKFNPCTKNAKDGHVLYTLSCLARENNIYIVANLVSMQSCDSTCDADQIDSCEFNCPEDGVFFYNTDVAFDREGYIVARYRKVHPYFEIVNAPEEPEFAIFETDFGKFGMIVCFDLVFEEAVLLVEEHGIDNLLFPTYWFDDIVVLNAVEFQQSWAITNGVNLLAANTHAPGSGSLGSGIYSRADGALVYTYEPDGKSKLLIANLPIKDNSKIPDISSMTEIVPDDAIPKIETGEKFPENSYEKSAGPAIDNYADYRYFKSQFENYTLTKLEKPSGEIQACSSEFCCSLAYSTQHLQEDFYLAAYNGLNDVKNYFQWYEEVCILTRCDPLDGKPCVLQPLTSKTVFQAVELKGNFKAKRVYPTVSMTKKRLAPKGEWDFNQNEVETILAFQSHSDVPLLKVGLLGRCYEKDPVFVPYYPTQFKKQPLM</sequence>
<dbReference type="PANTHER" id="PTHR10609">
    <property type="entry name" value="BIOTINIDASE-RELATED"/>
    <property type="match status" value="1"/>
</dbReference>
<dbReference type="SUPFAM" id="SSF56317">
    <property type="entry name" value="Carbon-nitrogen hydrolase"/>
    <property type="match status" value="2"/>
</dbReference>
<keyword evidence="2" id="KW-0378">Hydrolase</keyword>
<evidence type="ECO:0000256" key="2">
    <source>
        <dbReference type="ARBA" id="ARBA00022801"/>
    </source>
</evidence>
<evidence type="ECO:0000259" key="3">
    <source>
        <dbReference type="PROSITE" id="PS50263"/>
    </source>
</evidence>
<dbReference type="GO" id="GO:0016787">
    <property type="term" value="F:hydrolase activity"/>
    <property type="evidence" value="ECO:0007669"/>
    <property type="project" value="UniProtKB-KW"/>
</dbReference>
<evidence type="ECO:0000313" key="4">
    <source>
        <dbReference type="EMBL" id="GIY17391.1"/>
    </source>
</evidence>
<accession>A0AAV4R9R3</accession>
<feature type="domain" description="CN hydrolase" evidence="3">
    <location>
        <begin position="66"/>
        <end position="346"/>
    </location>
</feature>
<dbReference type="Proteomes" id="UP001054837">
    <property type="component" value="Unassembled WGS sequence"/>
</dbReference>
<dbReference type="Pfam" id="PF00795">
    <property type="entry name" value="CN_hydrolase"/>
    <property type="match status" value="2"/>
</dbReference>
<comment type="caution">
    <text evidence="4">The sequence shown here is derived from an EMBL/GenBank/DDBJ whole genome shotgun (WGS) entry which is preliminary data.</text>
</comment>
<dbReference type="Gene3D" id="3.60.110.10">
    <property type="entry name" value="Carbon-nitrogen hydrolase"/>
    <property type="match status" value="2"/>
</dbReference>
<protein>
    <submittedName>
        <fullName evidence="4">Vascular non-inflammatory molecule 3</fullName>
    </submittedName>
</protein>
<name>A0AAV4R9R3_9ARAC</name>
<dbReference type="AlphaFoldDB" id="A0AAV4R9R3"/>
<gene>
    <name evidence="4" type="primary">Vnn3</name>
    <name evidence="4" type="ORF">CDAR_1671</name>
</gene>
<reference evidence="4 5" key="1">
    <citation type="submission" date="2021-06" db="EMBL/GenBank/DDBJ databases">
        <title>Caerostris darwini draft genome.</title>
        <authorList>
            <person name="Kono N."/>
            <person name="Arakawa K."/>
        </authorList>
    </citation>
    <scope>NUCLEOTIDE SEQUENCE [LARGE SCALE GENOMIC DNA]</scope>
</reference>
<keyword evidence="5" id="KW-1185">Reference proteome</keyword>
<dbReference type="PANTHER" id="PTHR10609:SF27">
    <property type="entry name" value="CN HYDROLASE DOMAIN-CONTAINING PROTEIN-RELATED"/>
    <property type="match status" value="1"/>
</dbReference>